<evidence type="ECO:0000256" key="3">
    <source>
        <dbReference type="ARBA" id="ARBA00022688"/>
    </source>
</evidence>
<reference evidence="8 9" key="1">
    <citation type="submission" date="2020-08" db="EMBL/GenBank/DDBJ databases">
        <title>Genomic Encyclopedia of Type Strains, Phase III (KMG-III): the genomes of soil and plant-associated and newly described type strains.</title>
        <authorList>
            <person name="Whitman W."/>
        </authorList>
    </citation>
    <scope>NUCLEOTIDE SEQUENCE [LARGE SCALE GENOMIC DNA]</scope>
    <source>
        <strain evidence="8 9">CECT 8803</strain>
    </source>
</reference>
<proteinExistence type="inferred from homology"/>
<evidence type="ECO:0000313" key="9">
    <source>
        <dbReference type="Proteomes" id="UP000581135"/>
    </source>
</evidence>
<keyword evidence="3" id="KW-0831">Ubiquinone biosynthesis</keyword>
<comment type="similarity">
    <text evidence="2">Belongs to the COQ9 family.</text>
</comment>
<evidence type="ECO:0000256" key="4">
    <source>
        <dbReference type="ARBA" id="ARBA00022946"/>
    </source>
</evidence>
<evidence type="ECO:0000259" key="7">
    <source>
        <dbReference type="Pfam" id="PF08511"/>
    </source>
</evidence>
<dbReference type="InterPro" id="IPR013718">
    <property type="entry name" value="COQ9_C"/>
</dbReference>
<feature type="domain" description="COQ9 C-terminal" evidence="7">
    <location>
        <begin position="124"/>
        <end position="191"/>
    </location>
</feature>
<dbReference type="GO" id="GO:0006744">
    <property type="term" value="P:ubiquinone biosynthetic process"/>
    <property type="evidence" value="ECO:0007669"/>
    <property type="project" value="UniProtKB-KW"/>
</dbReference>
<comment type="pathway">
    <text evidence="1">Cofactor biosynthesis; ubiquinone biosynthesis.</text>
</comment>
<dbReference type="RefSeq" id="WP_183417679.1">
    <property type="nucleotide sequence ID" value="NZ_JACHXA010000011.1"/>
</dbReference>
<organism evidence="8 9">
    <name type="scientific">Limibacillus halophilus</name>
    <dbReference type="NCBI Taxonomy" id="1579333"/>
    <lineage>
        <taxon>Bacteria</taxon>
        <taxon>Pseudomonadati</taxon>
        <taxon>Pseudomonadota</taxon>
        <taxon>Alphaproteobacteria</taxon>
        <taxon>Rhodospirillales</taxon>
        <taxon>Rhodovibrionaceae</taxon>
        <taxon>Limibacillus</taxon>
    </lineage>
</organism>
<keyword evidence="8" id="KW-0830">Ubiquinone</keyword>
<comment type="function">
    <text evidence="6">Membrane-associated protein that warps the membrane surface to access and bind aromatic isoprenes with high specificity, including ubiquinone (CoQ) isoprene intermediates and presents them directly to COQ7, therefore facilitating the COQ7-mediated hydroxylase step. Participates in the biosynthesis of coenzyme Q, also named ubiquinone, an essential lipid-soluble electron transporter for aerobic cellular respiration.</text>
</comment>
<dbReference type="PANTHER" id="PTHR21427:SF19">
    <property type="entry name" value="UBIQUINONE BIOSYNTHESIS PROTEIN COQ9, MITOCHONDRIAL"/>
    <property type="match status" value="1"/>
</dbReference>
<comment type="caution">
    <text evidence="8">The sequence shown here is derived from an EMBL/GenBank/DDBJ whole genome shotgun (WGS) entry which is preliminary data.</text>
</comment>
<sequence>MSTKKRKADTGIDLRQQLLAALLPIVPFEGWSERALLQAAAAIGVPAPQALNAFPGGAAEMIAFHSAEADARMLEALEREDMAALKVRERIALAVRTRLTQNEPDLEAVRRGLSYLAMPQHAALATRLLYRTVDAMWLAAGDRSTDYNFYSKRLLLAGVYSSTLLVWLDDGTQDKVRTWAFLERRIDNVLMIGGKFGRGMKALLDLPERMFDRRSGGLVSRARAAGFKSPRR</sequence>
<evidence type="ECO:0000256" key="5">
    <source>
        <dbReference type="ARBA" id="ARBA00023121"/>
    </source>
</evidence>
<dbReference type="NCBIfam" id="TIGR02396">
    <property type="entry name" value="diverge_rpsU"/>
    <property type="match status" value="1"/>
</dbReference>
<dbReference type="AlphaFoldDB" id="A0A839SXN9"/>
<gene>
    <name evidence="8" type="ORF">FHR98_003160</name>
</gene>
<evidence type="ECO:0000256" key="2">
    <source>
        <dbReference type="ARBA" id="ARBA00010766"/>
    </source>
</evidence>
<dbReference type="Pfam" id="PF08511">
    <property type="entry name" value="COQ9"/>
    <property type="match status" value="1"/>
</dbReference>
<evidence type="ECO:0000256" key="6">
    <source>
        <dbReference type="ARBA" id="ARBA00058104"/>
    </source>
</evidence>
<dbReference type="GO" id="GO:0008289">
    <property type="term" value="F:lipid binding"/>
    <property type="evidence" value="ECO:0007669"/>
    <property type="project" value="UniProtKB-KW"/>
</dbReference>
<dbReference type="EMBL" id="JACHXA010000011">
    <property type="protein sequence ID" value="MBB3066849.1"/>
    <property type="molecule type" value="Genomic_DNA"/>
</dbReference>
<keyword evidence="9" id="KW-1185">Reference proteome</keyword>
<evidence type="ECO:0000313" key="8">
    <source>
        <dbReference type="EMBL" id="MBB3066849.1"/>
    </source>
</evidence>
<accession>A0A839SXN9</accession>
<dbReference type="Proteomes" id="UP000581135">
    <property type="component" value="Unassembled WGS sequence"/>
</dbReference>
<dbReference type="Gene3D" id="1.10.357.10">
    <property type="entry name" value="Tetracycline Repressor, domain 2"/>
    <property type="match status" value="1"/>
</dbReference>
<dbReference type="InterPro" id="IPR012762">
    <property type="entry name" value="Ubiq_biosynth_COQ9"/>
</dbReference>
<keyword evidence="4" id="KW-0809">Transit peptide</keyword>
<keyword evidence="5" id="KW-0446">Lipid-binding</keyword>
<name>A0A839SXN9_9PROT</name>
<dbReference type="PANTHER" id="PTHR21427">
    <property type="entry name" value="UBIQUINONE BIOSYNTHESIS PROTEIN COQ9, MITOCHONDRIAL"/>
    <property type="match status" value="1"/>
</dbReference>
<evidence type="ECO:0000256" key="1">
    <source>
        <dbReference type="ARBA" id="ARBA00004749"/>
    </source>
</evidence>
<protein>
    <submittedName>
        <fullName evidence="8">Ubiquinone biosynthesis protein COQ9</fullName>
    </submittedName>
</protein>